<keyword evidence="1" id="KW-0812">Transmembrane</keyword>
<dbReference type="EMBL" id="PQFF01000316">
    <property type="protein sequence ID" value="RHZ61668.1"/>
    <property type="molecule type" value="Genomic_DNA"/>
</dbReference>
<protein>
    <submittedName>
        <fullName evidence="2">Uncharacterized protein</fullName>
    </submittedName>
</protein>
<evidence type="ECO:0000313" key="3">
    <source>
        <dbReference type="Proteomes" id="UP000266861"/>
    </source>
</evidence>
<keyword evidence="1" id="KW-0472">Membrane</keyword>
<dbReference type="AlphaFoldDB" id="A0A397HHY8"/>
<sequence length="134" mass="15458">MSPSRIIQLFHFAFVTLEILGIFLATPGFFLTGDPCLAYCRNKRNCNLIRTVEEGTQPELKLTNWMMSIFLDLQLKFGHSVIYVDVPSNVKDFGKAFGKAINFAFEEHIALQNRYGNWAILMLIRIRYPCHSPR</sequence>
<keyword evidence="1" id="KW-1133">Transmembrane helix</keyword>
<reference evidence="2 3" key="1">
    <citation type="submission" date="2018-08" db="EMBL/GenBank/DDBJ databases">
        <title>Genome and evolution of the arbuscular mycorrhizal fungus Diversispora epigaea (formerly Glomus versiforme) and its bacterial endosymbionts.</title>
        <authorList>
            <person name="Sun X."/>
            <person name="Fei Z."/>
            <person name="Harrison M."/>
        </authorList>
    </citation>
    <scope>NUCLEOTIDE SEQUENCE [LARGE SCALE GENOMIC DNA]</scope>
    <source>
        <strain evidence="2 3">IT104</strain>
    </source>
</reference>
<organism evidence="2 3">
    <name type="scientific">Diversispora epigaea</name>
    <dbReference type="NCBI Taxonomy" id="1348612"/>
    <lineage>
        <taxon>Eukaryota</taxon>
        <taxon>Fungi</taxon>
        <taxon>Fungi incertae sedis</taxon>
        <taxon>Mucoromycota</taxon>
        <taxon>Glomeromycotina</taxon>
        <taxon>Glomeromycetes</taxon>
        <taxon>Diversisporales</taxon>
        <taxon>Diversisporaceae</taxon>
        <taxon>Diversispora</taxon>
    </lineage>
</organism>
<feature type="transmembrane region" description="Helical" evidence="1">
    <location>
        <begin position="12"/>
        <end position="31"/>
    </location>
</feature>
<comment type="caution">
    <text evidence="2">The sequence shown here is derived from an EMBL/GenBank/DDBJ whole genome shotgun (WGS) entry which is preliminary data.</text>
</comment>
<keyword evidence="3" id="KW-1185">Reference proteome</keyword>
<name>A0A397HHY8_9GLOM</name>
<evidence type="ECO:0000313" key="2">
    <source>
        <dbReference type="EMBL" id="RHZ61668.1"/>
    </source>
</evidence>
<evidence type="ECO:0000256" key="1">
    <source>
        <dbReference type="SAM" id="Phobius"/>
    </source>
</evidence>
<dbReference type="Proteomes" id="UP000266861">
    <property type="component" value="Unassembled WGS sequence"/>
</dbReference>
<dbReference type="OrthoDB" id="2333074at2759"/>
<accession>A0A397HHY8</accession>
<dbReference type="STRING" id="1348612.A0A397HHY8"/>
<gene>
    <name evidence="2" type="ORF">Glove_346g166</name>
</gene>
<proteinExistence type="predicted"/>